<dbReference type="PANTHER" id="PTHR46796">
    <property type="entry name" value="HTH-TYPE TRANSCRIPTIONAL ACTIVATOR RHAS-RELATED"/>
    <property type="match status" value="1"/>
</dbReference>
<dbReference type="SMART" id="SM00342">
    <property type="entry name" value="HTH_ARAC"/>
    <property type="match status" value="1"/>
</dbReference>
<dbReference type="Proteomes" id="UP000619260">
    <property type="component" value="Unassembled WGS sequence"/>
</dbReference>
<comment type="caution">
    <text evidence="5">The sequence shown here is derived from an EMBL/GenBank/DDBJ whole genome shotgun (WGS) entry which is preliminary data.</text>
</comment>
<keyword evidence="1" id="KW-0805">Transcription regulation</keyword>
<evidence type="ECO:0000256" key="1">
    <source>
        <dbReference type="ARBA" id="ARBA00023015"/>
    </source>
</evidence>
<dbReference type="GO" id="GO:0043565">
    <property type="term" value="F:sequence-specific DNA binding"/>
    <property type="evidence" value="ECO:0007669"/>
    <property type="project" value="InterPro"/>
</dbReference>
<name>A0A8J4DTF1_9ACTN</name>
<keyword evidence="6" id="KW-1185">Reference proteome</keyword>
<dbReference type="Gene3D" id="1.10.10.60">
    <property type="entry name" value="Homeodomain-like"/>
    <property type="match status" value="2"/>
</dbReference>
<dbReference type="EMBL" id="BOPF01000023">
    <property type="protein sequence ID" value="GIJ48898.1"/>
    <property type="molecule type" value="Genomic_DNA"/>
</dbReference>
<feature type="domain" description="HTH araC/xylS-type" evidence="4">
    <location>
        <begin position="166"/>
        <end position="263"/>
    </location>
</feature>
<proteinExistence type="predicted"/>
<dbReference type="GO" id="GO:0003700">
    <property type="term" value="F:DNA-binding transcription factor activity"/>
    <property type="evidence" value="ECO:0007669"/>
    <property type="project" value="InterPro"/>
</dbReference>
<dbReference type="PROSITE" id="PS01124">
    <property type="entry name" value="HTH_ARAC_FAMILY_2"/>
    <property type="match status" value="1"/>
</dbReference>
<dbReference type="InterPro" id="IPR009057">
    <property type="entry name" value="Homeodomain-like_sf"/>
</dbReference>
<dbReference type="Pfam" id="PF02311">
    <property type="entry name" value="AraC_binding"/>
    <property type="match status" value="1"/>
</dbReference>
<evidence type="ECO:0000256" key="2">
    <source>
        <dbReference type="ARBA" id="ARBA00023125"/>
    </source>
</evidence>
<dbReference type="SUPFAM" id="SSF46689">
    <property type="entry name" value="Homeodomain-like"/>
    <property type="match status" value="1"/>
</dbReference>
<organism evidence="5 6">
    <name type="scientific">Virgisporangium aliadipatigenens</name>
    <dbReference type="NCBI Taxonomy" id="741659"/>
    <lineage>
        <taxon>Bacteria</taxon>
        <taxon>Bacillati</taxon>
        <taxon>Actinomycetota</taxon>
        <taxon>Actinomycetes</taxon>
        <taxon>Micromonosporales</taxon>
        <taxon>Micromonosporaceae</taxon>
        <taxon>Virgisporangium</taxon>
    </lineage>
</organism>
<keyword evidence="3" id="KW-0804">Transcription</keyword>
<evidence type="ECO:0000256" key="3">
    <source>
        <dbReference type="ARBA" id="ARBA00023163"/>
    </source>
</evidence>
<sequence length="268" mass="29695">MSGERVVAWRPEVPGVREVFHARFVAHAYPAHTHDTWTLLVVDEGAVRFDLERHPHGTTGEMVTLLPPHVPHDGRAATVDGFRKRVLYLDPDVLDPHLIGTTVDRPSVRDALLHRRITQLHRALARPADALEAESRLALVLDRLLRHLRQDAAPPARATSAVALADELRQLLDSRTTTGVTLREAADALGAPPDRLVRAFTRAFGLPPHRYLTGRRIDRARRLLLAGAAPATVAAEVGFHDQSHLHRHFQHYVGVPPGRYARSGAQQG</sequence>
<dbReference type="Pfam" id="PF12833">
    <property type="entry name" value="HTH_18"/>
    <property type="match status" value="1"/>
</dbReference>
<evidence type="ECO:0000259" key="4">
    <source>
        <dbReference type="PROSITE" id="PS01124"/>
    </source>
</evidence>
<gene>
    <name evidence="5" type="ORF">Val02_57840</name>
</gene>
<dbReference type="AlphaFoldDB" id="A0A8J4DTF1"/>
<evidence type="ECO:0000313" key="6">
    <source>
        <dbReference type="Proteomes" id="UP000619260"/>
    </source>
</evidence>
<reference evidence="5" key="1">
    <citation type="submission" date="2021-01" db="EMBL/GenBank/DDBJ databases">
        <title>Whole genome shotgun sequence of Virgisporangium aliadipatigenens NBRC 105644.</title>
        <authorList>
            <person name="Komaki H."/>
            <person name="Tamura T."/>
        </authorList>
    </citation>
    <scope>NUCLEOTIDE SEQUENCE</scope>
    <source>
        <strain evidence="5">NBRC 105644</strain>
    </source>
</reference>
<dbReference type="InterPro" id="IPR037923">
    <property type="entry name" value="HTH-like"/>
</dbReference>
<dbReference type="InterPro" id="IPR018060">
    <property type="entry name" value="HTH_AraC"/>
</dbReference>
<protein>
    <submittedName>
        <fullName evidence="5">AraC family transcriptional regulator</fullName>
    </submittedName>
</protein>
<accession>A0A8J4DTF1</accession>
<dbReference type="InterPro" id="IPR050204">
    <property type="entry name" value="AraC_XylS_family_regulators"/>
</dbReference>
<dbReference type="SUPFAM" id="SSF51215">
    <property type="entry name" value="Regulatory protein AraC"/>
    <property type="match status" value="1"/>
</dbReference>
<keyword evidence="2" id="KW-0238">DNA-binding</keyword>
<dbReference type="RefSeq" id="WP_239153404.1">
    <property type="nucleotide sequence ID" value="NZ_BOPF01000023.1"/>
</dbReference>
<dbReference type="PANTHER" id="PTHR46796:SF2">
    <property type="entry name" value="TRANSCRIPTIONAL REGULATORY PROTEIN"/>
    <property type="match status" value="1"/>
</dbReference>
<evidence type="ECO:0000313" key="5">
    <source>
        <dbReference type="EMBL" id="GIJ48898.1"/>
    </source>
</evidence>
<dbReference type="InterPro" id="IPR003313">
    <property type="entry name" value="AraC-bd"/>
</dbReference>